<sequence length="124" mass="13280">MLGSKLAVSGISPLIRVETSIWQEPALENQILPVEEAWDKSCADGVSGQEGGRATVHELKSVRDKFGVFPATLMLPRSTETASIAIPGKSQGRHSTIYPGRMARKGPALTVASAGEHGQRVLFR</sequence>
<reference evidence="2" key="1">
    <citation type="journal article" date="2023" name="Mol. Phylogenet. Evol.">
        <title>Genome-scale phylogeny and comparative genomics of the fungal order Sordariales.</title>
        <authorList>
            <person name="Hensen N."/>
            <person name="Bonometti L."/>
            <person name="Westerberg I."/>
            <person name="Brannstrom I.O."/>
            <person name="Guillou S."/>
            <person name="Cros-Aarteil S."/>
            <person name="Calhoun S."/>
            <person name="Haridas S."/>
            <person name="Kuo A."/>
            <person name="Mondo S."/>
            <person name="Pangilinan J."/>
            <person name="Riley R."/>
            <person name="LaButti K."/>
            <person name="Andreopoulos B."/>
            <person name="Lipzen A."/>
            <person name="Chen C."/>
            <person name="Yan M."/>
            <person name="Daum C."/>
            <person name="Ng V."/>
            <person name="Clum A."/>
            <person name="Steindorff A."/>
            <person name="Ohm R.A."/>
            <person name="Martin F."/>
            <person name="Silar P."/>
            <person name="Natvig D.O."/>
            <person name="Lalanne C."/>
            <person name="Gautier V."/>
            <person name="Ament-Velasquez S.L."/>
            <person name="Kruys A."/>
            <person name="Hutchinson M.I."/>
            <person name="Powell A.J."/>
            <person name="Barry K."/>
            <person name="Miller A.N."/>
            <person name="Grigoriev I.V."/>
            <person name="Debuchy R."/>
            <person name="Gladieux P."/>
            <person name="Hiltunen Thoren M."/>
            <person name="Johannesson H."/>
        </authorList>
    </citation>
    <scope>NUCLEOTIDE SEQUENCE [LARGE SCALE GENOMIC DNA]</scope>
    <source>
        <strain evidence="2">CBS 284.82</strain>
    </source>
</reference>
<organism evidence="1 2">
    <name type="scientific">Parachaetomium inaequale</name>
    <dbReference type="NCBI Taxonomy" id="2588326"/>
    <lineage>
        <taxon>Eukaryota</taxon>
        <taxon>Fungi</taxon>
        <taxon>Dikarya</taxon>
        <taxon>Ascomycota</taxon>
        <taxon>Pezizomycotina</taxon>
        <taxon>Sordariomycetes</taxon>
        <taxon>Sordariomycetidae</taxon>
        <taxon>Sordariales</taxon>
        <taxon>Chaetomiaceae</taxon>
        <taxon>Parachaetomium</taxon>
    </lineage>
</organism>
<dbReference type="EMBL" id="MU854421">
    <property type="protein sequence ID" value="KAK4038693.1"/>
    <property type="molecule type" value="Genomic_DNA"/>
</dbReference>
<gene>
    <name evidence="1" type="ORF">C8A01DRAFT_17246</name>
</gene>
<evidence type="ECO:0000313" key="2">
    <source>
        <dbReference type="Proteomes" id="UP001303115"/>
    </source>
</evidence>
<name>A0AAN6SQU3_9PEZI</name>
<comment type="caution">
    <text evidence="1">The sequence shown here is derived from an EMBL/GenBank/DDBJ whole genome shotgun (WGS) entry which is preliminary data.</text>
</comment>
<protein>
    <submittedName>
        <fullName evidence="1">Uncharacterized protein</fullName>
    </submittedName>
</protein>
<dbReference type="AlphaFoldDB" id="A0AAN6SQU3"/>
<evidence type="ECO:0000313" key="1">
    <source>
        <dbReference type="EMBL" id="KAK4038693.1"/>
    </source>
</evidence>
<accession>A0AAN6SQU3</accession>
<keyword evidence="2" id="KW-1185">Reference proteome</keyword>
<dbReference type="Proteomes" id="UP001303115">
    <property type="component" value="Unassembled WGS sequence"/>
</dbReference>
<proteinExistence type="predicted"/>